<dbReference type="PRINTS" id="PR01399">
    <property type="entry name" value="ENTSNTHTASED"/>
</dbReference>
<dbReference type="Pfam" id="PF01648">
    <property type="entry name" value="ACPS"/>
    <property type="match status" value="1"/>
</dbReference>
<dbReference type="AlphaFoldDB" id="A0A0P1HAR6"/>
<dbReference type="EMBL" id="CYSR01000027">
    <property type="protein sequence ID" value="CUI00495.1"/>
    <property type="molecule type" value="Genomic_DNA"/>
</dbReference>
<evidence type="ECO:0000259" key="14">
    <source>
        <dbReference type="Pfam" id="PF01648"/>
    </source>
</evidence>
<evidence type="ECO:0000256" key="6">
    <source>
        <dbReference type="ARBA" id="ARBA00022679"/>
    </source>
</evidence>
<feature type="binding site" evidence="13">
    <location>
        <position position="119"/>
    </location>
    <ligand>
        <name>Mg(2+)</name>
        <dbReference type="ChEBI" id="CHEBI:18420"/>
    </ligand>
</feature>
<feature type="domain" description="4'-phosphopantetheinyl transferase N-terminal" evidence="15">
    <location>
        <begin position="46"/>
        <end position="108"/>
    </location>
</feature>
<keyword evidence="7" id="KW-0259">Enterobactin biosynthesis</keyword>
<dbReference type="InterPro" id="IPR003542">
    <property type="entry name" value="Enbac_synth_compD-like"/>
</dbReference>
<feature type="binding site" evidence="12">
    <location>
        <position position="119"/>
    </location>
    <ligand>
        <name>CoA</name>
        <dbReference type="ChEBI" id="CHEBI:57287"/>
    </ligand>
</feature>
<dbReference type="InterPro" id="IPR037143">
    <property type="entry name" value="4-PPantetheinyl_Trfase_dom_sf"/>
</dbReference>
<dbReference type="GO" id="GO:0005886">
    <property type="term" value="C:plasma membrane"/>
    <property type="evidence" value="ECO:0007669"/>
    <property type="project" value="TreeGrafter"/>
</dbReference>
<reference evidence="16 17" key="1">
    <citation type="submission" date="2015-09" db="EMBL/GenBank/DDBJ databases">
        <authorList>
            <consortium name="Swine Surveillance"/>
        </authorList>
    </citation>
    <scope>NUCLEOTIDE SEQUENCE [LARGE SCALE GENOMIC DNA]</scope>
    <source>
        <strain evidence="16 17">CECT 8399</strain>
    </source>
</reference>
<protein>
    <recommendedName>
        <fullName evidence="5">Enterobactin synthase component D</fullName>
    </recommendedName>
    <alternativeName>
        <fullName evidence="8">4'-phosphopantetheinyl transferase EntD</fullName>
    </alternativeName>
    <alternativeName>
        <fullName evidence="9">Enterochelin synthase D</fullName>
    </alternativeName>
</protein>
<dbReference type="Proteomes" id="UP000051326">
    <property type="component" value="Unassembled WGS sequence"/>
</dbReference>
<evidence type="ECO:0000256" key="4">
    <source>
        <dbReference type="ARBA" id="ARBA00011503"/>
    </source>
</evidence>
<evidence type="ECO:0000256" key="2">
    <source>
        <dbReference type="ARBA" id="ARBA00004993"/>
    </source>
</evidence>
<evidence type="ECO:0000256" key="13">
    <source>
        <dbReference type="PIRSR" id="PIRSR603542-2"/>
    </source>
</evidence>
<comment type="subunit">
    <text evidence="4">EntB, EntD, EntE, and EntF form a multienzyme complex called enterobactin synthase.</text>
</comment>
<accession>A0A0P1HAR6</accession>
<dbReference type="Pfam" id="PF17837">
    <property type="entry name" value="4PPT_N"/>
    <property type="match status" value="1"/>
</dbReference>
<dbReference type="RefSeq" id="WP_058286570.1">
    <property type="nucleotide sequence ID" value="NZ_CYSR01000027.1"/>
</dbReference>
<evidence type="ECO:0000256" key="11">
    <source>
        <dbReference type="ARBA" id="ARBA00049191"/>
    </source>
</evidence>
<evidence type="ECO:0000256" key="9">
    <source>
        <dbReference type="ARBA" id="ARBA00031996"/>
    </source>
</evidence>
<dbReference type="PANTHER" id="PTHR38096">
    <property type="entry name" value="ENTEROBACTIN SYNTHASE COMPONENT D"/>
    <property type="match status" value="1"/>
</dbReference>
<evidence type="ECO:0000313" key="16">
    <source>
        <dbReference type="EMBL" id="CUI00495.1"/>
    </source>
</evidence>
<comment type="catalytic activity">
    <reaction evidence="11">
        <text>apo-[peptidyl-carrier protein] + CoA = holo-[peptidyl-carrier protein] + adenosine 3',5'-bisphosphate + H(+)</text>
        <dbReference type="Rhea" id="RHEA:46228"/>
        <dbReference type="Rhea" id="RHEA-COMP:11479"/>
        <dbReference type="Rhea" id="RHEA-COMP:11480"/>
        <dbReference type="ChEBI" id="CHEBI:15378"/>
        <dbReference type="ChEBI" id="CHEBI:29999"/>
        <dbReference type="ChEBI" id="CHEBI:57287"/>
        <dbReference type="ChEBI" id="CHEBI:58343"/>
        <dbReference type="ChEBI" id="CHEBI:64479"/>
    </reaction>
</comment>
<evidence type="ECO:0000259" key="15">
    <source>
        <dbReference type="Pfam" id="PF17837"/>
    </source>
</evidence>
<organism evidence="16 17">
    <name type="scientific">Leisingera aquaemixtae</name>
    <dbReference type="NCBI Taxonomy" id="1396826"/>
    <lineage>
        <taxon>Bacteria</taxon>
        <taxon>Pseudomonadati</taxon>
        <taxon>Pseudomonadota</taxon>
        <taxon>Alphaproteobacteria</taxon>
        <taxon>Rhodobacterales</taxon>
        <taxon>Roseobacteraceae</taxon>
        <taxon>Leisingera</taxon>
    </lineage>
</organism>
<dbReference type="PANTHER" id="PTHR38096:SF1">
    <property type="entry name" value="ENTEROBACTIN SYNTHASE COMPONENT D"/>
    <property type="match status" value="1"/>
</dbReference>
<feature type="binding site" evidence="13">
    <location>
        <position position="121"/>
    </location>
    <ligand>
        <name>Mg(2+)</name>
        <dbReference type="ChEBI" id="CHEBI:18420"/>
    </ligand>
</feature>
<feature type="domain" description="4'-phosphopantetheinyl transferase" evidence="14">
    <location>
        <begin position="116"/>
        <end position="204"/>
    </location>
</feature>
<keyword evidence="13" id="KW-0460">Magnesium</keyword>
<name>A0A0P1HAR6_9RHOB</name>
<comment type="catalytic activity">
    <reaction evidence="10">
        <text>apo-[aryl-carrier protein] + CoA = holo-[aryl-carrier protein] + adenosine 3',5'-bisphosphate + H(+)</text>
        <dbReference type="Rhea" id="RHEA:48404"/>
        <dbReference type="Rhea" id="RHEA-COMP:15903"/>
        <dbReference type="Rhea" id="RHEA-COMP:17557"/>
        <dbReference type="ChEBI" id="CHEBI:15378"/>
        <dbReference type="ChEBI" id="CHEBI:29999"/>
        <dbReference type="ChEBI" id="CHEBI:57287"/>
        <dbReference type="ChEBI" id="CHEBI:58343"/>
        <dbReference type="ChEBI" id="CHEBI:64479"/>
    </reaction>
</comment>
<keyword evidence="13" id="KW-0479">Metal-binding</keyword>
<feature type="binding site" evidence="12">
    <location>
        <position position="53"/>
    </location>
    <ligand>
        <name>CoA</name>
        <dbReference type="ChEBI" id="CHEBI:57287"/>
    </ligand>
</feature>
<evidence type="ECO:0000256" key="7">
    <source>
        <dbReference type="ARBA" id="ARBA00023191"/>
    </source>
</evidence>
<proteinExistence type="inferred from homology"/>
<evidence type="ECO:0000256" key="10">
    <source>
        <dbReference type="ARBA" id="ARBA00049176"/>
    </source>
</evidence>
<feature type="binding site" evidence="12">
    <location>
        <begin position="97"/>
        <end position="98"/>
    </location>
    <ligand>
        <name>CoA</name>
        <dbReference type="ChEBI" id="CHEBI:57287"/>
    </ligand>
</feature>
<dbReference type="GO" id="GO:0009239">
    <property type="term" value="P:enterobactin biosynthetic process"/>
    <property type="evidence" value="ECO:0007669"/>
    <property type="project" value="UniProtKB-UniPathway"/>
</dbReference>
<dbReference type="SUPFAM" id="SSF56214">
    <property type="entry name" value="4'-phosphopantetheinyl transferase"/>
    <property type="match status" value="1"/>
</dbReference>
<comment type="similarity">
    <text evidence="3">Belongs to the P-Pant transferase superfamily. EntD family.</text>
</comment>
<evidence type="ECO:0000256" key="5">
    <source>
        <dbReference type="ARBA" id="ARBA00019087"/>
    </source>
</evidence>
<sequence length="229" mass="24305">MTETNSKLAERLALVRPLFAADVALAGADPLGTPPPPLADEAAGLSPNAVEKRRNEFAAGRSAVHQAMRQLQMPPAPVQVGSDRAPVWPAGVVGSITHTKSCAMAVLARAGDVQALGIDVEEDTPLKDDLLPAICSKREQAWLRGQDNPGQMAKVFFSAKEAAYKCQYTLSRAFYGFDGMELEFDLAAGAFQAFFTADRPPFARGESVGGRFAIGAGLIMTTAEIRGRG</sequence>
<dbReference type="GO" id="GO:0000287">
    <property type="term" value="F:magnesium ion binding"/>
    <property type="evidence" value="ECO:0007669"/>
    <property type="project" value="InterPro"/>
</dbReference>
<dbReference type="InterPro" id="IPR041354">
    <property type="entry name" value="4PPT_N"/>
</dbReference>
<evidence type="ECO:0000256" key="8">
    <source>
        <dbReference type="ARBA" id="ARBA00029894"/>
    </source>
</evidence>
<evidence type="ECO:0000256" key="3">
    <source>
        <dbReference type="ARBA" id="ARBA00008342"/>
    </source>
</evidence>
<dbReference type="STRING" id="1396826.PHA8399_02627"/>
<dbReference type="GO" id="GO:0008897">
    <property type="term" value="F:holo-[acyl-carrier-protein] synthase activity"/>
    <property type="evidence" value="ECO:0007669"/>
    <property type="project" value="InterPro"/>
</dbReference>
<feature type="binding site" evidence="12">
    <location>
        <position position="165"/>
    </location>
    <ligand>
        <name>CoA</name>
        <dbReference type="ChEBI" id="CHEBI:57287"/>
    </ligand>
</feature>
<dbReference type="GO" id="GO:0009366">
    <property type="term" value="C:enterobactin synthetase complex"/>
    <property type="evidence" value="ECO:0007669"/>
    <property type="project" value="InterPro"/>
</dbReference>
<evidence type="ECO:0000313" key="17">
    <source>
        <dbReference type="Proteomes" id="UP000051326"/>
    </source>
</evidence>
<comment type="cofactor">
    <cofactor evidence="13">
        <name>Mg(2+)</name>
        <dbReference type="ChEBI" id="CHEBI:18420"/>
    </cofactor>
</comment>
<gene>
    <name evidence="16" type="ORF">PHA8399_02627</name>
</gene>
<comment type="function">
    <text evidence="1">Involved in the biosynthesis of the siderophore enterobactin (enterochelin), which is a macrocyclic trimeric lactone of N-(2,3-dihydroxybenzoyl)-serine. The serine trilactone serves as a scaffolding for the three catechol functionalities that provide hexadentate coordination for the tightly ligated iron(2+) atoms. Plays an essential role in the assembly of the enterobactin by catalyzing the transfer of the 4'-phosphopantetheine (Ppant) moiety from coenzyme A to the apo-domains of both EntB (ArCP domain) and EntF (PCP domain) to yield their holo-forms which make them competent for the activation of 2,3-dihydroxybenzoate (DHB) and L-serine, respectively.</text>
</comment>
<evidence type="ECO:0000256" key="12">
    <source>
        <dbReference type="PIRSR" id="PIRSR603542-1"/>
    </source>
</evidence>
<dbReference type="InterPro" id="IPR008278">
    <property type="entry name" value="4-PPantetheinyl_Trfase_dom"/>
</dbReference>
<keyword evidence="6 16" id="KW-0808">Transferase</keyword>
<dbReference type="UniPathway" id="UPA00017"/>
<evidence type="ECO:0000256" key="1">
    <source>
        <dbReference type="ARBA" id="ARBA00003937"/>
    </source>
</evidence>
<comment type="pathway">
    <text evidence="2">Siderophore biosynthesis; enterobactin biosynthesis.</text>
</comment>
<feature type="binding site" evidence="12">
    <location>
        <position position="161"/>
    </location>
    <ligand>
        <name>CoA</name>
        <dbReference type="ChEBI" id="CHEBI:57287"/>
    </ligand>
</feature>
<feature type="binding site" evidence="12">
    <location>
        <position position="61"/>
    </location>
    <ligand>
        <name>CoA</name>
        <dbReference type="ChEBI" id="CHEBI:57287"/>
    </ligand>
</feature>